<dbReference type="Gene3D" id="2.40.50.40">
    <property type="match status" value="1"/>
</dbReference>
<accession>A0A915ABK6</accession>
<feature type="compositionally biased region" description="Polar residues" evidence="3">
    <location>
        <begin position="215"/>
        <end position="226"/>
    </location>
</feature>
<protein>
    <submittedName>
        <fullName evidence="6">Chromo domain-containing protein</fullName>
    </submittedName>
</protein>
<evidence type="ECO:0000313" key="5">
    <source>
        <dbReference type="Proteomes" id="UP000887569"/>
    </source>
</evidence>
<dbReference type="InterPro" id="IPR000953">
    <property type="entry name" value="Chromo/chromo_shadow_dom"/>
</dbReference>
<dbReference type="WBParaSite" id="PgR002_g196_t03">
    <property type="protein sequence ID" value="PgR002_g196_t03"/>
    <property type="gene ID" value="PgR002_g196"/>
</dbReference>
<dbReference type="PROSITE" id="PS50013">
    <property type="entry name" value="CHROMO_2"/>
    <property type="match status" value="1"/>
</dbReference>
<reference evidence="6" key="1">
    <citation type="submission" date="2022-11" db="UniProtKB">
        <authorList>
            <consortium name="WormBaseParasite"/>
        </authorList>
    </citation>
    <scope>IDENTIFICATION</scope>
</reference>
<dbReference type="Pfam" id="PF00385">
    <property type="entry name" value="Chromo"/>
    <property type="match status" value="1"/>
</dbReference>
<feature type="region of interest" description="Disordered" evidence="3">
    <location>
        <begin position="142"/>
        <end position="404"/>
    </location>
</feature>
<dbReference type="CDD" id="cd00024">
    <property type="entry name" value="CD_CSD"/>
    <property type="match status" value="1"/>
</dbReference>
<dbReference type="PRINTS" id="PR00504">
    <property type="entry name" value="CHROMODOMAIN"/>
</dbReference>
<feature type="compositionally biased region" description="Basic and acidic residues" evidence="3">
    <location>
        <begin position="311"/>
        <end position="331"/>
    </location>
</feature>
<feature type="compositionally biased region" description="Basic and acidic residues" evidence="3">
    <location>
        <begin position="192"/>
        <end position="201"/>
    </location>
</feature>
<dbReference type="SUPFAM" id="SSF54160">
    <property type="entry name" value="Chromo domain-like"/>
    <property type="match status" value="1"/>
</dbReference>
<dbReference type="InterPro" id="IPR016197">
    <property type="entry name" value="Chromo-like_dom_sf"/>
</dbReference>
<dbReference type="GO" id="GO:0005634">
    <property type="term" value="C:nucleus"/>
    <property type="evidence" value="ECO:0007669"/>
    <property type="project" value="UniProtKB-SubCell"/>
</dbReference>
<dbReference type="SMART" id="SM00298">
    <property type="entry name" value="CHROMO"/>
    <property type="match status" value="1"/>
</dbReference>
<feature type="compositionally biased region" description="Basic and acidic residues" evidence="3">
    <location>
        <begin position="16"/>
        <end position="65"/>
    </location>
</feature>
<dbReference type="InterPro" id="IPR023779">
    <property type="entry name" value="Chromodomain_CS"/>
</dbReference>
<dbReference type="AlphaFoldDB" id="A0A915ABK6"/>
<feature type="compositionally biased region" description="Basic and acidic residues" evidence="3">
    <location>
        <begin position="163"/>
        <end position="172"/>
    </location>
</feature>
<feature type="domain" description="Chromo" evidence="4">
    <location>
        <begin position="81"/>
        <end position="140"/>
    </location>
</feature>
<feature type="compositionally biased region" description="Acidic residues" evidence="3">
    <location>
        <begin position="1"/>
        <end position="10"/>
    </location>
</feature>
<dbReference type="Proteomes" id="UP000887569">
    <property type="component" value="Unplaced"/>
</dbReference>
<dbReference type="PROSITE" id="PS00598">
    <property type="entry name" value="CHROMO_1"/>
    <property type="match status" value="1"/>
</dbReference>
<organism evidence="5 6">
    <name type="scientific">Parascaris univalens</name>
    <name type="common">Nematode worm</name>
    <dbReference type="NCBI Taxonomy" id="6257"/>
    <lineage>
        <taxon>Eukaryota</taxon>
        <taxon>Metazoa</taxon>
        <taxon>Ecdysozoa</taxon>
        <taxon>Nematoda</taxon>
        <taxon>Chromadorea</taxon>
        <taxon>Rhabditida</taxon>
        <taxon>Spirurina</taxon>
        <taxon>Ascaridomorpha</taxon>
        <taxon>Ascaridoidea</taxon>
        <taxon>Ascarididae</taxon>
        <taxon>Parascaris</taxon>
    </lineage>
</organism>
<proteinExistence type="predicted"/>
<feature type="compositionally biased region" description="Basic and acidic residues" evidence="3">
    <location>
        <begin position="346"/>
        <end position="358"/>
    </location>
</feature>
<comment type="subcellular location">
    <subcellularLocation>
        <location evidence="1">Nucleus</location>
    </subcellularLocation>
</comment>
<feature type="compositionally biased region" description="Acidic residues" evidence="3">
    <location>
        <begin position="66"/>
        <end position="80"/>
    </location>
</feature>
<dbReference type="InterPro" id="IPR023780">
    <property type="entry name" value="Chromo_domain"/>
</dbReference>
<evidence type="ECO:0000256" key="2">
    <source>
        <dbReference type="ARBA" id="ARBA00023242"/>
    </source>
</evidence>
<name>A0A915ABK6_PARUN</name>
<evidence type="ECO:0000313" key="6">
    <source>
        <dbReference type="WBParaSite" id="PgR002_g196_t03"/>
    </source>
</evidence>
<feature type="compositionally biased region" description="Basic and acidic residues" evidence="3">
    <location>
        <begin position="256"/>
        <end position="268"/>
    </location>
</feature>
<evidence type="ECO:0000259" key="4">
    <source>
        <dbReference type="PROSITE" id="PS50013"/>
    </source>
</evidence>
<feature type="compositionally biased region" description="Basic residues" evidence="3">
    <location>
        <begin position="146"/>
        <end position="155"/>
    </location>
</feature>
<feature type="region of interest" description="Disordered" evidence="3">
    <location>
        <begin position="1"/>
        <end position="80"/>
    </location>
</feature>
<keyword evidence="5" id="KW-1185">Reference proteome</keyword>
<keyword evidence="2" id="KW-0539">Nucleus</keyword>
<evidence type="ECO:0000256" key="3">
    <source>
        <dbReference type="SAM" id="MobiDB-lite"/>
    </source>
</evidence>
<dbReference type="InterPro" id="IPR017984">
    <property type="entry name" value="Chromo_dom_subgr"/>
</dbReference>
<evidence type="ECO:0000256" key="1">
    <source>
        <dbReference type="ARBA" id="ARBA00004123"/>
    </source>
</evidence>
<sequence>MSDDNVEESLVEGNGDIEHPHISTKENDDIPSRENVLDVSKDTTTEEDADKKENKDEEDTRQGGDEEHEGDDTSDLEEGEFEVERILDVKLKGGIIKFEVRWKGYGSEEDSWEPEENLETARLLLDDYIARNKEKVEKIKRTLVEKKKKGKKSKNQRLSLASSKEKRKGDRKSSRRSVSTMVLTESEEDDEVKERKEETRRGTQRKKRCRDQNEEASSNITESSGNEDFIAITRSAKRTKKAGERTVNASATKGTRGREEPILKEPRPRNAKNSWLYDDADDGNSDDDSDHNGSPKKQKKGLEEGASEADSPNKVDKSGKRPCTIDEEIHALPKRSRKEALAQPSSKKDEGKGKYSDGKKRKREASPDEQEDGAVNTAEDGGAENNKSVDDNTANNESVEGATRGTEEVEVIGIVKMKDSGVQVMYRKKDGKTCLLTVEEAVALNAMALVEYLLARTVFTSGRGCWSKKERDRSQ</sequence>
<feature type="compositionally biased region" description="Acidic residues" evidence="3">
    <location>
        <begin position="278"/>
        <end position="289"/>
    </location>
</feature>